<reference evidence="1 2" key="1">
    <citation type="submission" date="2015-05" db="EMBL/GenBank/DDBJ databases">
        <authorList>
            <person name="Wang D.B."/>
            <person name="Wang M."/>
        </authorList>
    </citation>
    <scope>NUCLEOTIDE SEQUENCE [LARGE SCALE GENOMIC DNA]</scope>
    <source>
        <strain evidence="1 2">IMCC 12053</strain>
    </source>
</reference>
<proteinExistence type="predicted"/>
<accession>A0A0P0A9A7</accession>
<dbReference type="KEGG" id="cmar:IMCC12053_1202"/>
<name>A0A0P0A9A7_9RHOB</name>
<dbReference type="AlphaFoldDB" id="A0A0P0A9A7"/>
<sequence length="41" mass="4690">MRATLANFIHATRNWGMAFHRSMFEVSTIDFATISTAMRAQ</sequence>
<evidence type="ECO:0000313" key="2">
    <source>
        <dbReference type="Proteomes" id="UP000064920"/>
    </source>
</evidence>
<dbReference type="PATRIC" id="fig|1397108.4.peg.1231"/>
<dbReference type="Proteomes" id="UP000064920">
    <property type="component" value="Chromosome"/>
</dbReference>
<dbReference type="STRING" id="1397108.IMCC12053_1202"/>
<keyword evidence="2" id="KW-1185">Reference proteome</keyword>
<protein>
    <submittedName>
        <fullName evidence="1">Uncharacterized protein</fullName>
    </submittedName>
</protein>
<dbReference type="EMBL" id="CP012023">
    <property type="protein sequence ID" value="ALI55150.1"/>
    <property type="molecule type" value="Genomic_DNA"/>
</dbReference>
<evidence type="ECO:0000313" key="1">
    <source>
        <dbReference type="EMBL" id="ALI55150.1"/>
    </source>
</evidence>
<organism evidence="1 2">
    <name type="scientific">Celeribacter marinus</name>
    <dbReference type="NCBI Taxonomy" id="1397108"/>
    <lineage>
        <taxon>Bacteria</taxon>
        <taxon>Pseudomonadati</taxon>
        <taxon>Pseudomonadota</taxon>
        <taxon>Alphaproteobacteria</taxon>
        <taxon>Rhodobacterales</taxon>
        <taxon>Roseobacteraceae</taxon>
        <taxon>Celeribacter</taxon>
    </lineage>
</organism>
<gene>
    <name evidence="1" type="ORF">IMCC12053_1202</name>
</gene>